<dbReference type="InterPro" id="IPR051916">
    <property type="entry name" value="GPI-anchor_lipid_remodeler"/>
</dbReference>
<accession>A0ABU2MX00</accession>
<dbReference type="InterPro" id="IPR005135">
    <property type="entry name" value="Endo/exonuclease/phosphatase"/>
</dbReference>
<keyword evidence="3" id="KW-1185">Reference proteome</keyword>
<reference evidence="3" key="1">
    <citation type="submission" date="2023-07" db="EMBL/GenBank/DDBJ databases">
        <title>30 novel species of actinomycetes from the DSMZ collection.</title>
        <authorList>
            <person name="Nouioui I."/>
        </authorList>
    </citation>
    <scope>NUCLEOTIDE SEQUENCE [LARGE SCALE GENOMIC DNA]</scope>
    <source>
        <strain evidence="3">DSM 44938</strain>
    </source>
</reference>
<dbReference type="GO" id="GO:0004519">
    <property type="term" value="F:endonuclease activity"/>
    <property type="evidence" value="ECO:0007669"/>
    <property type="project" value="UniProtKB-KW"/>
</dbReference>
<dbReference type="PANTHER" id="PTHR14859">
    <property type="entry name" value="CALCOFLUOR WHITE HYPERSENSITIVE PROTEIN PRECURSOR"/>
    <property type="match status" value="1"/>
</dbReference>
<evidence type="ECO:0000313" key="3">
    <source>
        <dbReference type="Proteomes" id="UP001183246"/>
    </source>
</evidence>
<dbReference type="Proteomes" id="UP001183246">
    <property type="component" value="Unassembled WGS sequence"/>
</dbReference>
<dbReference type="EMBL" id="JAVREL010000017">
    <property type="protein sequence ID" value="MDT0346006.1"/>
    <property type="molecule type" value="Genomic_DNA"/>
</dbReference>
<gene>
    <name evidence="2" type="ORF">RM590_25955</name>
</gene>
<name>A0ABU2MX00_9ACTN</name>
<dbReference type="Pfam" id="PF03372">
    <property type="entry name" value="Exo_endo_phos"/>
    <property type="match status" value="1"/>
</dbReference>
<sequence>MRILTWNLWWRFGEWERRREAILSVLREERPDICGLQEVWEDGGENLAGWLADELGMHWAWAPGAPLPHWRARLGGELPGVGNAVLSRWPIARSATERLPVAGGPDEVRVALYALIEAERSPVPFFTTHLHSAQGGSAVRCEQVRALARFVAAHAGGDDAHPPVVTGDFNAEPDSDEVRLLGGSLTAPVVPGQVLVDAWRSADPGMPWATWDPANPLVAGPAGFRARIDYIMVGLPTPYRLAGARSARRAGDGPVNGVWPSDHAAVVAELLD</sequence>
<evidence type="ECO:0000313" key="2">
    <source>
        <dbReference type="EMBL" id="MDT0346006.1"/>
    </source>
</evidence>
<organism evidence="2 3">
    <name type="scientific">Streptomyces litchfieldiae</name>
    <dbReference type="NCBI Taxonomy" id="3075543"/>
    <lineage>
        <taxon>Bacteria</taxon>
        <taxon>Bacillati</taxon>
        <taxon>Actinomycetota</taxon>
        <taxon>Actinomycetes</taxon>
        <taxon>Kitasatosporales</taxon>
        <taxon>Streptomycetaceae</taxon>
        <taxon>Streptomyces</taxon>
    </lineage>
</organism>
<dbReference type="RefSeq" id="WP_311707142.1">
    <property type="nucleotide sequence ID" value="NZ_JAVREL010000017.1"/>
</dbReference>
<keyword evidence="2" id="KW-0255">Endonuclease</keyword>
<dbReference type="SUPFAM" id="SSF56219">
    <property type="entry name" value="DNase I-like"/>
    <property type="match status" value="1"/>
</dbReference>
<dbReference type="Gene3D" id="3.60.10.10">
    <property type="entry name" value="Endonuclease/exonuclease/phosphatase"/>
    <property type="match status" value="1"/>
</dbReference>
<proteinExistence type="predicted"/>
<dbReference type="InterPro" id="IPR036691">
    <property type="entry name" value="Endo/exonu/phosph_ase_sf"/>
</dbReference>
<evidence type="ECO:0000259" key="1">
    <source>
        <dbReference type="Pfam" id="PF03372"/>
    </source>
</evidence>
<comment type="caution">
    <text evidence="2">The sequence shown here is derived from an EMBL/GenBank/DDBJ whole genome shotgun (WGS) entry which is preliminary data.</text>
</comment>
<protein>
    <submittedName>
        <fullName evidence="2">Endonuclease/exonuclease/phosphatase family protein</fullName>
    </submittedName>
</protein>
<dbReference type="PANTHER" id="PTHR14859:SF0">
    <property type="entry name" value="ENDONUCLEASE_EXONUCLEASE_PHOSPHATASE FAMILY PROTEIN, EXPRESSED"/>
    <property type="match status" value="1"/>
</dbReference>
<feature type="domain" description="Endonuclease/exonuclease/phosphatase" evidence="1">
    <location>
        <begin position="4"/>
        <end position="263"/>
    </location>
</feature>
<keyword evidence="2" id="KW-0378">Hydrolase</keyword>
<keyword evidence="2" id="KW-0540">Nuclease</keyword>